<keyword evidence="4 9" id="KW-1133">Transmembrane helix</keyword>
<sequence length="1466" mass="171173">MEIYRLFSNYINILWLTLNISVVHSSFRLYNTIFKQNINLDYDCIHFHHSWSKPTDFLHEPDYFLHSRSTVLTSYCRRPSMDEKKQLEITSREGVNGISSFTFEELQERNITASQLFFWKAPIDLIERYIIFQSENQTNLSKMIFFNCSTTLPIRFGKKCEYESQVKSFTEYLKNRFEARKTISVTDKITGFTCYTGLPECKRFYKNNLLCLDHREICDGKFDCINGDDEKDCWQLDINECKRDEYRCRNGLCIPKSFAFDFDYDCFDRSDEIYTRYQSRFDTCSDNWWSECDVRRCNIGSLDFSCGDGICSELSYAGRSSPVGRMTISCKSYRDHIHSNSIYNLSTLCAQYVACMLEVKPFKIYGDDINCKVLCPKRNCEHNISIVCPEPYFLFPPGPVLLDIVYFRYHTNRRALHWRIKIPPEDICYDQRACRLPPLVDPSIESLMITDDGIQLTCRPFNSFPYLPTNVFHEYTNLNDIRWEDLLDAIKDNFRDCVSTVITVNMMKQQLINRRIVSCFPNSTKLIPIHRFVDGFPDCAGAMDEKHNIDVCSLNLPHRVVCPLSSHRCITRYMLNNEIVDCSDASDEKFRPQCKTDDIYSRGCERLRDDQLLSINDSVFVPINIWSTKPLDLFNLSGHVFKSVQLKSLSLSEFTVWGCHRGILIDDNNTCLCPPSYYGNRCQYQQAHVSVIIQVMKPTYFDQQYDLFSFVVMLIHSNNNSETIISSEYIYYVSRLDCLKKAVITLPYPRYTTTFDRESIYVRIDAFAIRQMVSDYWSSWIYRPLPFTFLPINRLAIQLFLPEKPSHRFVCNYCSHLNNHQCVLSVNNNPSETICIINNDQCQHTCSIGSACVTTNICVCSQGRLGPQCRVSFDICNSNPCINNGRCIPLDERTITQYQCLCGEHFWGPNCQFNKSKIIITFSQEQQILNHEGFLFHFINIMGDNDIIRYTIFKKLSSDVIHNGLIVYNTEERMMIVDSQNFLYLPDKLQIIIAQSFGRNENERKNFYFVSINYHYSGGFNDYSGDIQSHTRCLHIRELYPINMNYKNTINTNNTFDYQMVCKNNSNLKCVFDDFNLCLCYLSFGLSYPYFNCFSMKKTEMFNCDLKQNICENEGICVQNFPQCPTETFCLCPVCSYGTYCQFSVHNYSLSLDALLGPYIDTSPLITNIYLIISLVMISFGIIFNSLSTLTFIHSNTRQVGCGIYLFYSSLFSTGTLIIFSIKMIYLIKIPSSTIPNYISCLLMEFFLKYLPQCATWLNVCVSIERLINIILGINFNQKRSQLSARWLVWIILSFNILITIHDPLHRHVFIEPEGKRGWCVVKYPSTSWFNKYNPIMDIIHLVCPFFFHIISSLIIIIKTTRVKQIITKENEKYIWLRQLREHKHLIIGPLFLALFALPRLIVSFLYVCNDHYYSGTGSTFTLIYLTAFFISFIPHAVVLFIFVLPSHLYKTTLFNSLKRYRTWSQ</sequence>
<feature type="transmembrane region" description="Helical" evidence="9">
    <location>
        <begin position="1420"/>
        <end position="1445"/>
    </location>
</feature>
<comment type="subcellular location">
    <subcellularLocation>
        <location evidence="1">Membrane</location>
        <topology evidence="1">Single-pass membrane protein</topology>
    </subcellularLocation>
</comment>
<evidence type="ECO:0000313" key="12">
    <source>
        <dbReference type="EMBL" id="CAF1350841.1"/>
    </source>
</evidence>
<evidence type="ECO:0000256" key="6">
    <source>
        <dbReference type="ARBA" id="ARBA00023157"/>
    </source>
</evidence>
<evidence type="ECO:0000256" key="5">
    <source>
        <dbReference type="ARBA" id="ARBA00023136"/>
    </source>
</evidence>
<comment type="caution">
    <text evidence="7">Lacks conserved residue(s) required for the propagation of feature annotation.</text>
</comment>
<dbReference type="InterPro" id="IPR017452">
    <property type="entry name" value="GPCR_Rhodpsn_7TM"/>
</dbReference>
<organism evidence="12 13">
    <name type="scientific">Adineta steineri</name>
    <dbReference type="NCBI Taxonomy" id="433720"/>
    <lineage>
        <taxon>Eukaryota</taxon>
        <taxon>Metazoa</taxon>
        <taxon>Spiralia</taxon>
        <taxon>Gnathifera</taxon>
        <taxon>Rotifera</taxon>
        <taxon>Eurotatoria</taxon>
        <taxon>Bdelloidea</taxon>
        <taxon>Adinetida</taxon>
        <taxon>Adinetidae</taxon>
        <taxon>Adineta</taxon>
    </lineage>
</organism>
<dbReference type="InterPro" id="IPR002172">
    <property type="entry name" value="LDrepeatLR_classA_rpt"/>
</dbReference>
<dbReference type="PROSITE" id="PS50068">
    <property type="entry name" value="LDLRA_2"/>
    <property type="match status" value="2"/>
</dbReference>
<keyword evidence="2 9" id="KW-0812">Transmembrane</keyword>
<dbReference type="PANTHER" id="PTHR24270:SF60">
    <property type="entry name" value="CUB AND LDLA DOMAIN, ISOFORM A-RELATED"/>
    <property type="match status" value="1"/>
</dbReference>
<dbReference type="Pfam" id="PF00008">
    <property type="entry name" value="EGF"/>
    <property type="match status" value="1"/>
</dbReference>
<dbReference type="SMART" id="SM00181">
    <property type="entry name" value="EGF"/>
    <property type="match status" value="4"/>
</dbReference>
<name>A0A815HDB7_9BILA</name>
<dbReference type="InterPro" id="IPR036055">
    <property type="entry name" value="LDL_receptor-like_sf"/>
</dbReference>
<feature type="transmembrane region" description="Helical" evidence="9">
    <location>
        <begin position="1256"/>
        <end position="1276"/>
    </location>
</feature>
<feature type="disulfide bond" evidence="8">
    <location>
        <begin position="248"/>
        <end position="266"/>
    </location>
</feature>
<dbReference type="PROSITE" id="PS50262">
    <property type="entry name" value="G_PROTEIN_RECEP_F1_2"/>
    <property type="match status" value="1"/>
</dbReference>
<comment type="caution">
    <text evidence="12">The sequence shown here is derived from an EMBL/GenBank/DDBJ whole genome shotgun (WGS) entry which is preliminary data.</text>
</comment>
<evidence type="ECO:0000256" key="9">
    <source>
        <dbReference type="SAM" id="Phobius"/>
    </source>
</evidence>
<keyword evidence="3" id="KW-0677">Repeat</keyword>
<accession>A0A815HDB7</accession>
<keyword evidence="6 7" id="KW-1015">Disulfide bond</keyword>
<feature type="domain" description="EGF-like" evidence="10">
    <location>
        <begin position="872"/>
        <end position="912"/>
    </location>
</feature>
<protein>
    <submittedName>
        <fullName evidence="12">Uncharacterized protein</fullName>
    </submittedName>
</protein>
<evidence type="ECO:0000259" key="11">
    <source>
        <dbReference type="PROSITE" id="PS50262"/>
    </source>
</evidence>
<evidence type="ECO:0000256" key="8">
    <source>
        <dbReference type="PROSITE-ProRule" id="PRU00124"/>
    </source>
</evidence>
<dbReference type="PRINTS" id="PR00261">
    <property type="entry name" value="LDLRECEPTOR"/>
</dbReference>
<dbReference type="InterPro" id="IPR000742">
    <property type="entry name" value="EGF"/>
</dbReference>
<feature type="transmembrane region" description="Helical" evidence="9">
    <location>
        <begin position="1283"/>
        <end position="1301"/>
    </location>
</feature>
<dbReference type="PROSITE" id="PS00022">
    <property type="entry name" value="EGF_1"/>
    <property type="match status" value="3"/>
</dbReference>
<reference evidence="12" key="1">
    <citation type="submission" date="2021-02" db="EMBL/GenBank/DDBJ databases">
        <authorList>
            <person name="Nowell W R."/>
        </authorList>
    </citation>
    <scope>NUCLEOTIDE SEQUENCE</scope>
</reference>
<dbReference type="Proteomes" id="UP000663891">
    <property type="component" value="Unassembled WGS sequence"/>
</dbReference>
<dbReference type="SMART" id="SM00192">
    <property type="entry name" value="LDLa"/>
    <property type="match status" value="3"/>
</dbReference>
<dbReference type="Gene3D" id="1.20.1070.10">
    <property type="entry name" value="Rhodopsin 7-helix transmembrane proteins"/>
    <property type="match status" value="1"/>
</dbReference>
<dbReference type="EMBL" id="CAJNON010000672">
    <property type="protein sequence ID" value="CAF1350841.1"/>
    <property type="molecule type" value="Genomic_DNA"/>
</dbReference>
<evidence type="ECO:0000313" key="13">
    <source>
        <dbReference type="Proteomes" id="UP000663891"/>
    </source>
</evidence>
<evidence type="ECO:0000256" key="2">
    <source>
        <dbReference type="ARBA" id="ARBA00022692"/>
    </source>
</evidence>
<dbReference type="PANTHER" id="PTHR24270">
    <property type="entry name" value="LOW-DENSITY LIPOPROTEIN RECEPTOR-RELATED"/>
    <property type="match status" value="1"/>
</dbReference>
<feature type="disulfide bond" evidence="7">
    <location>
        <begin position="902"/>
        <end position="911"/>
    </location>
</feature>
<dbReference type="GO" id="GO:0016192">
    <property type="term" value="P:vesicle-mediated transport"/>
    <property type="evidence" value="ECO:0007669"/>
    <property type="project" value="UniProtKB-ARBA"/>
</dbReference>
<feature type="disulfide bond" evidence="8">
    <location>
        <begin position="218"/>
        <end position="233"/>
    </location>
</feature>
<dbReference type="OrthoDB" id="10062665at2759"/>
<gene>
    <name evidence="12" type="ORF">VCS650_LOCUS33761</name>
</gene>
<dbReference type="InterPro" id="IPR050685">
    <property type="entry name" value="LDLR"/>
</dbReference>
<evidence type="ECO:0000256" key="1">
    <source>
        <dbReference type="ARBA" id="ARBA00004167"/>
    </source>
</evidence>
<dbReference type="Gene3D" id="4.10.400.10">
    <property type="entry name" value="Low-density Lipoprotein Receptor"/>
    <property type="match status" value="1"/>
</dbReference>
<keyword evidence="7" id="KW-0245">EGF-like domain</keyword>
<feature type="disulfide bond" evidence="8">
    <location>
        <begin position="241"/>
        <end position="253"/>
    </location>
</feature>
<dbReference type="SUPFAM" id="SSF57424">
    <property type="entry name" value="LDL receptor-like module"/>
    <property type="match status" value="1"/>
</dbReference>
<feature type="domain" description="EGF-like" evidence="10">
    <location>
        <begin position="838"/>
        <end position="870"/>
    </location>
</feature>
<feature type="transmembrane region" description="Helical" evidence="9">
    <location>
        <begin position="1205"/>
        <end position="1228"/>
    </location>
</feature>
<dbReference type="PROSITE" id="PS50026">
    <property type="entry name" value="EGF_3"/>
    <property type="match status" value="2"/>
</dbReference>
<feature type="disulfide bond" evidence="7">
    <location>
        <begin position="842"/>
        <end position="852"/>
    </location>
</feature>
<dbReference type="CDD" id="cd00054">
    <property type="entry name" value="EGF_CA"/>
    <property type="match status" value="1"/>
</dbReference>
<feature type="disulfide bond" evidence="7">
    <location>
        <begin position="860"/>
        <end position="869"/>
    </location>
</feature>
<evidence type="ECO:0000256" key="4">
    <source>
        <dbReference type="ARBA" id="ARBA00022989"/>
    </source>
</evidence>
<feature type="transmembrane region" description="Helical" evidence="9">
    <location>
        <begin position="1169"/>
        <end position="1193"/>
    </location>
</feature>
<proteinExistence type="predicted"/>
<feature type="domain" description="G-protein coupled receptors family 1 profile" evidence="11">
    <location>
        <begin position="1184"/>
        <end position="1443"/>
    </location>
</feature>
<dbReference type="GO" id="GO:0005886">
    <property type="term" value="C:plasma membrane"/>
    <property type="evidence" value="ECO:0007669"/>
    <property type="project" value="TreeGrafter"/>
</dbReference>
<dbReference type="SUPFAM" id="SSF57196">
    <property type="entry name" value="EGF/Laminin"/>
    <property type="match status" value="1"/>
</dbReference>
<keyword evidence="5 9" id="KW-0472">Membrane</keyword>
<feature type="transmembrane region" description="Helical" evidence="9">
    <location>
        <begin position="1386"/>
        <end position="1408"/>
    </location>
</feature>
<evidence type="ECO:0000256" key="7">
    <source>
        <dbReference type="PROSITE-ProRule" id="PRU00076"/>
    </source>
</evidence>
<dbReference type="Pfam" id="PF00057">
    <property type="entry name" value="Ldl_recept_a"/>
    <property type="match status" value="1"/>
</dbReference>
<dbReference type="CDD" id="cd00112">
    <property type="entry name" value="LDLa"/>
    <property type="match status" value="2"/>
</dbReference>
<dbReference type="Gene3D" id="2.10.25.10">
    <property type="entry name" value="Laminin"/>
    <property type="match status" value="1"/>
</dbReference>
<dbReference type="SUPFAM" id="SSF81321">
    <property type="entry name" value="Family A G protein-coupled receptor-like"/>
    <property type="match status" value="1"/>
</dbReference>
<evidence type="ECO:0000256" key="3">
    <source>
        <dbReference type="ARBA" id="ARBA00022737"/>
    </source>
</evidence>
<evidence type="ECO:0000259" key="10">
    <source>
        <dbReference type="PROSITE" id="PS50026"/>
    </source>
</evidence>
<feature type="transmembrane region" description="Helical" evidence="9">
    <location>
        <begin position="1339"/>
        <end position="1358"/>
    </location>
</feature>